<feature type="compositionally biased region" description="Low complexity" evidence="1">
    <location>
        <begin position="378"/>
        <end position="390"/>
    </location>
</feature>
<sequence length="473" mass="52354">MASWGIDPTSQSRGRVSKSLWQPTGRYSEFAGLEGRNFVFLPGQENKSIAEDGGLIEIQVLRAKDRLPRAPKPQEFRNQENYRIATPSIGLVDEPQDAFYFHWLLIDPTDHPFATFRLHYRSWKSLRHLNLIPSMYSERPLSLRESWSVTAQPDLDARSRTPGPDASYQLISIDEDVFDGATPSNDAIAAVSDLKPIGYFLKSPPERFDTSSRPSRIPQPSKAVRDAFRESYLQRALPELPVEEPVPFTRRTSIASTRSAKSAASGISLTPSLRHYVDDGSFEEDDIEIGVATAVSLPPIISSPGPGLGGEARLDQSADCSVSDYETSPPSTNDSITHDNPSPSRYLPTTGSMLEAQYNIVSPERQSTTSRNPEPTNSPSGQPRSGRRSQLTSMQLSESEWMSRTPSPTHSKKTRGYSPRCERPSGRSLFSGLLKKKHTGTPRRMTVDGIPPKEVHKPGSGKAMKTEDMGGWI</sequence>
<accession>A0AA39YG15</accession>
<dbReference type="AlphaFoldDB" id="A0AA39YG15"/>
<protein>
    <submittedName>
        <fullName evidence="2">Uncharacterized protein</fullName>
    </submittedName>
</protein>
<proteinExistence type="predicted"/>
<feature type="region of interest" description="Disordered" evidence="1">
    <location>
        <begin position="297"/>
        <end position="349"/>
    </location>
</feature>
<reference evidence="2" key="1">
    <citation type="submission" date="2023-06" db="EMBL/GenBank/DDBJ databases">
        <title>Genome-scale phylogeny and comparative genomics of the fungal order Sordariales.</title>
        <authorList>
            <consortium name="Lawrence Berkeley National Laboratory"/>
            <person name="Hensen N."/>
            <person name="Bonometti L."/>
            <person name="Westerberg I."/>
            <person name="Brannstrom I.O."/>
            <person name="Guillou S."/>
            <person name="Cros-Aarteil S."/>
            <person name="Calhoun S."/>
            <person name="Haridas S."/>
            <person name="Kuo A."/>
            <person name="Mondo S."/>
            <person name="Pangilinan J."/>
            <person name="Riley R."/>
            <person name="Labutti K."/>
            <person name="Andreopoulos B."/>
            <person name="Lipzen A."/>
            <person name="Chen C."/>
            <person name="Yanf M."/>
            <person name="Daum C."/>
            <person name="Ng V."/>
            <person name="Clum A."/>
            <person name="Steindorff A."/>
            <person name="Ohm R."/>
            <person name="Martin F."/>
            <person name="Silar P."/>
            <person name="Natvig D."/>
            <person name="Lalanne C."/>
            <person name="Gautier V."/>
            <person name="Ament-Velasquez S.L."/>
            <person name="Kruys A."/>
            <person name="Hutchinson M.I."/>
            <person name="Powell A.J."/>
            <person name="Barry K."/>
            <person name="Miller A.N."/>
            <person name="Grigoriev I.V."/>
            <person name="Debuchy R."/>
            <person name="Gladieux P."/>
            <person name="Thoren M.H."/>
            <person name="Johannesson H."/>
        </authorList>
    </citation>
    <scope>NUCLEOTIDE SEQUENCE</scope>
    <source>
        <strain evidence="2">SMH2532-1</strain>
    </source>
</reference>
<feature type="compositionally biased region" description="Polar residues" evidence="1">
    <location>
        <begin position="364"/>
        <end position="377"/>
    </location>
</feature>
<gene>
    <name evidence="2" type="ORF">B0T16DRAFT_367938</name>
</gene>
<feature type="compositionally biased region" description="Polar residues" evidence="1">
    <location>
        <begin position="391"/>
        <end position="409"/>
    </location>
</feature>
<comment type="caution">
    <text evidence="2">The sequence shown here is derived from an EMBL/GenBank/DDBJ whole genome shotgun (WGS) entry which is preliminary data.</text>
</comment>
<dbReference type="Proteomes" id="UP001174936">
    <property type="component" value="Unassembled WGS sequence"/>
</dbReference>
<organism evidence="2 3">
    <name type="scientific">Cercophora newfieldiana</name>
    <dbReference type="NCBI Taxonomy" id="92897"/>
    <lineage>
        <taxon>Eukaryota</taxon>
        <taxon>Fungi</taxon>
        <taxon>Dikarya</taxon>
        <taxon>Ascomycota</taxon>
        <taxon>Pezizomycotina</taxon>
        <taxon>Sordariomycetes</taxon>
        <taxon>Sordariomycetidae</taxon>
        <taxon>Sordariales</taxon>
        <taxon>Lasiosphaeriaceae</taxon>
        <taxon>Cercophora</taxon>
    </lineage>
</organism>
<dbReference type="EMBL" id="JAULSV010000002">
    <property type="protein sequence ID" value="KAK0651714.1"/>
    <property type="molecule type" value="Genomic_DNA"/>
</dbReference>
<name>A0AA39YG15_9PEZI</name>
<keyword evidence="3" id="KW-1185">Reference proteome</keyword>
<evidence type="ECO:0000313" key="3">
    <source>
        <dbReference type="Proteomes" id="UP001174936"/>
    </source>
</evidence>
<feature type="region of interest" description="Disordered" evidence="1">
    <location>
        <begin position="363"/>
        <end position="473"/>
    </location>
</feature>
<feature type="compositionally biased region" description="Basic and acidic residues" evidence="1">
    <location>
        <begin position="464"/>
        <end position="473"/>
    </location>
</feature>
<feature type="compositionally biased region" description="Polar residues" evidence="1">
    <location>
        <begin position="318"/>
        <end position="349"/>
    </location>
</feature>
<evidence type="ECO:0000313" key="2">
    <source>
        <dbReference type="EMBL" id="KAK0651714.1"/>
    </source>
</evidence>
<evidence type="ECO:0000256" key="1">
    <source>
        <dbReference type="SAM" id="MobiDB-lite"/>
    </source>
</evidence>